<dbReference type="AlphaFoldDB" id="A0A3S0PMM4"/>
<dbReference type="Gene3D" id="3.40.50.10490">
    <property type="entry name" value="Glucose-6-phosphate isomerase like protein, domain 1"/>
    <property type="match status" value="2"/>
</dbReference>
<feature type="domain" description="SIS" evidence="2">
    <location>
        <begin position="208"/>
        <end position="344"/>
    </location>
</feature>
<gene>
    <name evidence="3" type="ORF">EKH80_10310</name>
</gene>
<dbReference type="InterPro" id="IPR001347">
    <property type="entry name" value="SIS_dom"/>
</dbReference>
<dbReference type="InterPro" id="IPR046348">
    <property type="entry name" value="SIS_dom_sf"/>
</dbReference>
<sequence>MPRLILPEPPVKSARDTLMYNEAQESAVAIERQLTQNASILKALGERLRANPPRFIVTCARGSSDHAAAYAKYVFETRLGLVTASASPSISSIYDANLKLDGALFVAISQSGKSPDLLRSAEAAKQAGAYVLALVNVEDSPLAALADTVIPLRAGPERSVAATKSYLATLAAVLQLTAHWSNDSALHAAVGRLPDDLRRGWEGDWNALEQGLVNVHNLFVVGRGYGFGAALETALKLKETCGLHAEAFSAAEVKHGPMALVGDGFPVLFLAQDDGTLENTLAVANEFRSRGARVWVAAPGAQGADALPLPSGIDPIVTPLLAVQSFYRAASALSLARGYDPDVPPHLRKVTETV</sequence>
<reference evidence="3 4" key="1">
    <citation type="submission" date="2018-12" db="EMBL/GenBank/DDBJ databases">
        <title>Dyella dinghuensis sp. nov. DHOA06 and Dyella choica sp. nov. 4M-K27, isolated from forest soil.</title>
        <authorList>
            <person name="Qiu L.-H."/>
            <person name="Gao Z.-H."/>
        </authorList>
    </citation>
    <scope>NUCLEOTIDE SEQUENCE [LARGE SCALE GENOMIC DNA]</scope>
    <source>
        <strain evidence="3 4">4M-K27</strain>
    </source>
</reference>
<dbReference type="SUPFAM" id="SSF53697">
    <property type="entry name" value="SIS domain"/>
    <property type="match status" value="1"/>
</dbReference>
<evidence type="ECO:0000313" key="4">
    <source>
        <dbReference type="Proteomes" id="UP000274358"/>
    </source>
</evidence>
<evidence type="ECO:0000256" key="1">
    <source>
        <dbReference type="ARBA" id="ARBA00022737"/>
    </source>
</evidence>
<dbReference type="CDD" id="cd05008">
    <property type="entry name" value="SIS_GlmS_GlmD_1"/>
    <property type="match status" value="1"/>
</dbReference>
<organism evidence="3 4">
    <name type="scientific">Dyella choica</name>
    <dbReference type="NCBI Taxonomy" id="1927959"/>
    <lineage>
        <taxon>Bacteria</taxon>
        <taxon>Pseudomonadati</taxon>
        <taxon>Pseudomonadota</taxon>
        <taxon>Gammaproteobacteria</taxon>
        <taxon>Lysobacterales</taxon>
        <taxon>Rhodanobacteraceae</taxon>
        <taxon>Dyella</taxon>
    </lineage>
</organism>
<protein>
    <submittedName>
        <fullName evidence="3">SIS domain-containing protein</fullName>
    </submittedName>
</protein>
<dbReference type="PROSITE" id="PS51464">
    <property type="entry name" value="SIS"/>
    <property type="match status" value="2"/>
</dbReference>
<comment type="caution">
    <text evidence="3">The sequence shown here is derived from an EMBL/GenBank/DDBJ whole genome shotgun (WGS) entry which is preliminary data.</text>
</comment>
<evidence type="ECO:0000313" key="3">
    <source>
        <dbReference type="EMBL" id="RUL76096.1"/>
    </source>
</evidence>
<dbReference type="OrthoDB" id="9761808at2"/>
<dbReference type="InterPro" id="IPR035466">
    <property type="entry name" value="GlmS/AgaS_SIS"/>
</dbReference>
<dbReference type="Proteomes" id="UP000274358">
    <property type="component" value="Unassembled WGS sequence"/>
</dbReference>
<dbReference type="InterPro" id="IPR035490">
    <property type="entry name" value="GlmS/FrlB_SIS"/>
</dbReference>
<proteinExistence type="predicted"/>
<dbReference type="CDD" id="cd05009">
    <property type="entry name" value="SIS_GlmS_GlmD_2"/>
    <property type="match status" value="1"/>
</dbReference>
<dbReference type="GO" id="GO:1901135">
    <property type="term" value="P:carbohydrate derivative metabolic process"/>
    <property type="evidence" value="ECO:0007669"/>
    <property type="project" value="InterPro"/>
</dbReference>
<keyword evidence="4" id="KW-1185">Reference proteome</keyword>
<dbReference type="PANTHER" id="PTHR10937">
    <property type="entry name" value="GLUCOSAMINE--FRUCTOSE-6-PHOSPHATE AMINOTRANSFERASE, ISOMERIZING"/>
    <property type="match status" value="1"/>
</dbReference>
<name>A0A3S0PMM4_9GAMM</name>
<keyword evidence="1" id="KW-0677">Repeat</keyword>
<dbReference type="PANTHER" id="PTHR10937:SF8">
    <property type="entry name" value="AMINOTRANSFERASE-RELATED"/>
    <property type="match status" value="1"/>
</dbReference>
<feature type="domain" description="SIS" evidence="2">
    <location>
        <begin position="44"/>
        <end position="194"/>
    </location>
</feature>
<dbReference type="RefSeq" id="WP_126684660.1">
    <property type="nucleotide sequence ID" value="NZ_RYYV01000006.1"/>
</dbReference>
<dbReference type="EMBL" id="RYYV01000006">
    <property type="protein sequence ID" value="RUL76096.1"/>
    <property type="molecule type" value="Genomic_DNA"/>
</dbReference>
<evidence type="ECO:0000259" key="2">
    <source>
        <dbReference type="PROSITE" id="PS51464"/>
    </source>
</evidence>
<dbReference type="GO" id="GO:0097367">
    <property type="term" value="F:carbohydrate derivative binding"/>
    <property type="evidence" value="ECO:0007669"/>
    <property type="project" value="InterPro"/>
</dbReference>
<dbReference type="Pfam" id="PF01380">
    <property type="entry name" value="SIS"/>
    <property type="match status" value="2"/>
</dbReference>
<accession>A0A3S0PMM4</accession>